<protein>
    <submittedName>
        <fullName evidence="5">Putative sulfoacetate--CoA ligase</fullName>
        <ecNumber evidence="5">6.2.1.-</ecNumber>
    </submittedName>
</protein>
<dbReference type="Gene3D" id="3.30.300.30">
    <property type="match status" value="1"/>
</dbReference>
<dbReference type="EMBL" id="PVNL01000051">
    <property type="protein sequence ID" value="PRQ07650.1"/>
    <property type="molecule type" value="Genomic_DNA"/>
</dbReference>
<dbReference type="PANTHER" id="PTHR43201:SF8">
    <property type="entry name" value="ACYL-COA SYNTHETASE FAMILY MEMBER 3"/>
    <property type="match status" value="1"/>
</dbReference>
<dbReference type="InterPro" id="IPR045851">
    <property type="entry name" value="AMP-bd_C_sf"/>
</dbReference>
<evidence type="ECO:0000259" key="3">
    <source>
        <dbReference type="Pfam" id="PF13193"/>
    </source>
</evidence>
<keyword evidence="5" id="KW-0436">Ligase</keyword>
<feature type="domain" description="AMP-dependent synthetase/ligase" evidence="2">
    <location>
        <begin position="64"/>
        <end position="339"/>
    </location>
</feature>
<gene>
    <name evidence="5" type="primary">sauT</name>
    <name evidence="5" type="ORF">ENSA7_26400</name>
</gene>
<dbReference type="AlphaFoldDB" id="A0A2S9YRE2"/>
<comment type="similarity">
    <text evidence="1">Belongs to the ATP-dependent AMP-binding enzyme family.</text>
</comment>
<dbReference type="Pfam" id="PF00501">
    <property type="entry name" value="AMP-binding"/>
    <property type="match status" value="1"/>
</dbReference>
<dbReference type="SUPFAM" id="SSF54637">
    <property type="entry name" value="Thioesterase/thiol ester dehydrase-isomerase"/>
    <property type="match status" value="1"/>
</dbReference>
<dbReference type="Proteomes" id="UP000238823">
    <property type="component" value="Unassembled WGS sequence"/>
</dbReference>
<dbReference type="EC" id="6.2.1.-" evidence="5"/>
<dbReference type="InterPro" id="IPR029069">
    <property type="entry name" value="HotDog_dom_sf"/>
</dbReference>
<sequence length="646" mass="69497">MTDRYPAVGLASRSLTVAGLAPIVAPSLAHSPALSPILAHHDPESLVAFGLVAGSDAQTGAERTAERLRTDVARVVAVLPECAPDDPREILCVATDRYHFTVALLAAWQRGHRVALPPNAQPELLRAVADDRTISLVIHDTDEMSGLDLRPLLAEESRATPAEPLALAPLPALRKLVTVWTSGSTGEHQRHAKTAGQLFAEALTLAEHFGLAVGSGGGRARVVATVPSHHIYGLLFSVLVPLVSGGAFSRETPLHAVVVRATLLETDANVLVSVPAHLRALRILDPGQLPALARVFSSGAPLPPETASMLRERFDLSVTEVLGSTETGGIAWRVSGPADSEAERVAGADNWAPVPHWTALPHVRVSAVEGRLLVDSPFLPPDGPRPWPTADRIEFIADPSPAGVRRLFRHLGRVDGVVKIGAKRVAIAEIERRLLEIDGVEDVAVAVIEVGGARGHEPVALVVAPGLSPEHLRTELRRWLDPVVIPRRLRLVDALPREPNGKLTRRAIVAEIEQPKPRVLSLECRSVRNVGRGAGAGPDSPNFAEYEVYVPRDLYSLRGHFRGAPIVPGVVQLELARAEALARWPDLGALRWVRRLKFVRPLAPGERLRLILDRCAADRVEFSFVCDGDRVSVGSLSFATTLAPQD</sequence>
<accession>A0A2S9YRE2</accession>
<proteinExistence type="inferred from homology"/>
<feature type="domain" description="AMP-binding enzyme C-terminal" evidence="3">
    <location>
        <begin position="429"/>
        <end position="502"/>
    </location>
</feature>
<dbReference type="RefSeq" id="WP_106089659.1">
    <property type="nucleotide sequence ID" value="NZ_PVNL01000051.1"/>
</dbReference>
<dbReference type="InterPro" id="IPR000873">
    <property type="entry name" value="AMP-dep_synth/lig_dom"/>
</dbReference>
<name>A0A2S9YRE2_9BACT</name>
<evidence type="ECO:0000313" key="5">
    <source>
        <dbReference type="EMBL" id="PRQ07650.1"/>
    </source>
</evidence>
<feature type="domain" description="ApeI dehydratase-like" evidence="4">
    <location>
        <begin position="544"/>
        <end position="629"/>
    </location>
</feature>
<dbReference type="GO" id="GO:0031956">
    <property type="term" value="F:medium-chain fatty acid-CoA ligase activity"/>
    <property type="evidence" value="ECO:0007669"/>
    <property type="project" value="TreeGrafter"/>
</dbReference>
<dbReference type="Pfam" id="PF13193">
    <property type="entry name" value="AMP-binding_C"/>
    <property type="match status" value="1"/>
</dbReference>
<evidence type="ECO:0000259" key="2">
    <source>
        <dbReference type="Pfam" id="PF00501"/>
    </source>
</evidence>
<reference evidence="5 6" key="1">
    <citation type="submission" date="2018-03" db="EMBL/GenBank/DDBJ databases">
        <title>Draft Genome Sequences of the Obligatory Marine Myxobacteria Enhygromyxa salina SWB007.</title>
        <authorList>
            <person name="Poehlein A."/>
            <person name="Moghaddam J.A."/>
            <person name="Harms H."/>
            <person name="Alanjari M."/>
            <person name="Koenig G.M."/>
            <person name="Daniel R."/>
            <person name="Schaeberle T.F."/>
        </authorList>
    </citation>
    <scope>NUCLEOTIDE SEQUENCE [LARGE SCALE GENOMIC DNA]</scope>
    <source>
        <strain evidence="5 6">SWB007</strain>
    </source>
</reference>
<dbReference type="Pfam" id="PF22818">
    <property type="entry name" value="ApeI-like"/>
    <property type="match status" value="1"/>
</dbReference>
<organism evidence="5 6">
    <name type="scientific">Enhygromyxa salina</name>
    <dbReference type="NCBI Taxonomy" id="215803"/>
    <lineage>
        <taxon>Bacteria</taxon>
        <taxon>Pseudomonadati</taxon>
        <taxon>Myxococcota</taxon>
        <taxon>Polyangia</taxon>
        <taxon>Nannocystales</taxon>
        <taxon>Nannocystaceae</taxon>
        <taxon>Enhygromyxa</taxon>
    </lineage>
</organism>
<dbReference type="InterPro" id="IPR042099">
    <property type="entry name" value="ANL_N_sf"/>
</dbReference>
<evidence type="ECO:0000256" key="1">
    <source>
        <dbReference type="ARBA" id="ARBA00006432"/>
    </source>
</evidence>
<evidence type="ECO:0000259" key="4">
    <source>
        <dbReference type="Pfam" id="PF22818"/>
    </source>
</evidence>
<dbReference type="GO" id="GO:0006631">
    <property type="term" value="P:fatty acid metabolic process"/>
    <property type="evidence" value="ECO:0007669"/>
    <property type="project" value="TreeGrafter"/>
</dbReference>
<dbReference type="OrthoDB" id="9787658at2"/>
<dbReference type="InterPro" id="IPR054545">
    <property type="entry name" value="ApeI-like"/>
</dbReference>
<comment type="caution">
    <text evidence="5">The sequence shown here is derived from an EMBL/GenBank/DDBJ whole genome shotgun (WGS) entry which is preliminary data.</text>
</comment>
<dbReference type="InterPro" id="IPR025110">
    <property type="entry name" value="AMP-bd_C"/>
</dbReference>
<dbReference type="PANTHER" id="PTHR43201">
    <property type="entry name" value="ACYL-COA SYNTHETASE"/>
    <property type="match status" value="1"/>
</dbReference>
<dbReference type="SUPFAM" id="SSF56801">
    <property type="entry name" value="Acetyl-CoA synthetase-like"/>
    <property type="match status" value="1"/>
</dbReference>
<dbReference type="Gene3D" id="3.40.50.12780">
    <property type="entry name" value="N-terminal domain of ligase-like"/>
    <property type="match status" value="1"/>
</dbReference>
<evidence type="ECO:0000313" key="6">
    <source>
        <dbReference type="Proteomes" id="UP000238823"/>
    </source>
</evidence>
<dbReference type="Gene3D" id="3.10.129.10">
    <property type="entry name" value="Hotdog Thioesterase"/>
    <property type="match status" value="1"/>
</dbReference>